<dbReference type="EMBL" id="UINC01150944">
    <property type="protein sequence ID" value="SVD44270.1"/>
    <property type="molecule type" value="Genomic_DNA"/>
</dbReference>
<dbReference type="Gene3D" id="3.10.450.50">
    <property type="match status" value="1"/>
</dbReference>
<accession>A0A382VCU2</accession>
<reference evidence="1" key="1">
    <citation type="submission" date="2018-05" db="EMBL/GenBank/DDBJ databases">
        <authorList>
            <person name="Lanie J.A."/>
            <person name="Ng W.-L."/>
            <person name="Kazmierczak K.M."/>
            <person name="Andrzejewski T.M."/>
            <person name="Davidsen T.M."/>
            <person name="Wayne K.J."/>
            <person name="Tettelin H."/>
            <person name="Glass J.I."/>
            <person name="Rusch D."/>
            <person name="Podicherti R."/>
            <person name="Tsui H.-C.T."/>
            <person name="Winkler M.E."/>
        </authorList>
    </citation>
    <scope>NUCLEOTIDE SEQUENCE</scope>
</reference>
<name>A0A382VCU2_9ZZZZ</name>
<proteinExistence type="predicted"/>
<protein>
    <recommendedName>
        <fullName evidence="2">DUF4440 domain-containing protein</fullName>
    </recommendedName>
</protein>
<sequence>MKARYCSPLLLCIVALSIPIPSHGQETEDTQAIRSMFDKDQAAWGNADGQGVLSNRHEHYFTARVPTNNGMPDFYGIFMGDSRKNQEAGVNNPERAAQWKASVAATKSDTALDAKSRAELVRIDVQENYAVALSRHEWARNDTTKKVRVRGGWESLWFLRKIDGDWKFINAVGGISSWREE</sequence>
<dbReference type="AlphaFoldDB" id="A0A382VCU2"/>
<evidence type="ECO:0008006" key="2">
    <source>
        <dbReference type="Google" id="ProtNLM"/>
    </source>
</evidence>
<gene>
    <name evidence="1" type="ORF">METZ01_LOCUS397124</name>
</gene>
<organism evidence="1">
    <name type="scientific">marine metagenome</name>
    <dbReference type="NCBI Taxonomy" id="408172"/>
    <lineage>
        <taxon>unclassified sequences</taxon>
        <taxon>metagenomes</taxon>
        <taxon>ecological metagenomes</taxon>
    </lineage>
</organism>
<evidence type="ECO:0000313" key="1">
    <source>
        <dbReference type="EMBL" id="SVD44270.1"/>
    </source>
</evidence>